<name>A0A137P737_CONC2</name>
<gene>
    <name evidence="1" type="ORF">CONCODRAFT_6603</name>
</gene>
<keyword evidence="2" id="KW-1185">Reference proteome</keyword>
<reference evidence="1 2" key="1">
    <citation type="journal article" date="2015" name="Genome Biol. Evol.">
        <title>Phylogenomic analyses indicate that early fungi evolved digesting cell walls of algal ancestors of land plants.</title>
        <authorList>
            <person name="Chang Y."/>
            <person name="Wang S."/>
            <person name="Sekimoto S."/>
            <person name="Aerts A.L."/>
            <person name="Choi C."/>
            <person name="Clum A."/>
            <person name="LaButti K.M."/>
            <person name="Lindquist E.A."/>
            <person name="Yee Ngan C."/>
            <person name="Ohm R.A."/>
            <person name="Salamov A.A."/>
            <person name="Grigoriev I.V."/>
            <person name="Spatafora J.W."/>
            <person name="Berbee M.L."/>
        </authorList>
    </citation>
    <scope>NUCLEOTIDE SEQUENCE [LARGE SCALE GENOMIC DNA]</scope>
    <source>
        <strain evidence="1 2">NRRL 28638</strain>
    </source>
</reference>
<dbReference type="EMBL" id="KQ964492">
    <property type="protein sequence ID" value="KXN70820.1"/>
    <property type="molecule type" value="Genomic_DNA"/>
</dbReference>
<evidence type="ECO:0000313" key="1">
    <source>
        <dbReference type="EMBL" id="KXN70820.1"/>
    </source>
</evidence>
<evidence type="ECO:0000313" key="2">
    <source>
        <dbReference type="Proteomes" id="UP000070444"/>
    </source>
</evidence>
<accession>A0A137P737</accession>
<proteinExistence type="predicted"/>
<protein>
    <submittedName>
        <fullName evidence="1">Uncharacterized protein</fullName>
    </submittedName>
</protein>
<sequence>MTVGSSGQLIELGQCSSCKLQLQKLKIVKFCNLCFNQNYTEKKRKKVYYHSLISKFENLADSLNYLIELGVKGGFIEEPASYFRIQGDFENSRRDCGFDTGDGLGELAALKSYKIPLILLHLEVGIKFNFSETNIYKTYLISELLELFEIYILPRITLFLPSKLRKLIAFSDKPDCTLLLFAILLKSEFMLKSLNQGEKFGDTGDNILNNLYFYKCYKGLLGMVNEPSLELVQATLLIADFETGMGLSGIQPSSVKVTKYSQMIYLNDPSHPTHKFDTLETKVEKFLTSTNLIAYESKLYFYSPSPIKDCCSPLEIDSDYIGELPFEYRKWVEHAKLLCIVSVYLINGIQLKSKLKQGSKLSELEVDMARRMVALSTTSLGELPLKYFTSRQVNFNNYHIAMIFQYIFFNTYKIVISDLVSDLVNFCSDQFPQSYTKLLIKQKSQKLKTSKKIIALAINASTLKILTKERLKYLEASHTALGWAYFFSVRTLISEESEQLDATTVRIVLEKLEGFVRFWPSAGNKSLFEILKAKLEEGRGVSITYYDLNKN</sequence>
<organism evidence="1 2">
    <name type="scientific">Conidiobolus coronatus (strain ATCC 28846 / CBS 209.66 / NRRL 28638)</name>
    <name type="common">Delacroixia coronata</name>
    <dbReference type="NCBI Taxonomy" id="796925"/>
    <lineage>
        <taxon>Eukaryota</taxon>
        <taxon>Fungi</taxon>
        <taxon>Fungi incertae sedis</taxon>
        <taxon>Zoopagomycota</taxon>
        <taxon>Entomophthoromycotina</taxon>
        <taxon>Entomophthoromycetes</taxon>
        <taxon>Entomophthorales</taxon>
        <taxon>Ancylistaceae</taxon>
        <taxon>Conidiobolus</taxon>
    </lineage>
</organism>
<dbReference type="AlphaFoldDB" id="A0A137P737"/>
<dbReference type="Proteomes" id="UP000070444">
    <property type="component" value="Unassembled WGS sequence"/>
</dbReference>